<gene>
    <name evidence="2" type="ordered locus">Jden_1973</name>
</gene>
<proteinExistence type="predicted"/>
<protein>
    <submittedName>
        <fullName evidence="2">Uncharacterized protein</fullName>
    </submittedName>
</protein>
<feature type="compositionally biased region" description="Basic and acidic residues" evidence="1">
    <location>
        <begin position="47"/>
        <end position="77"/>
    </location>
</feature>
<dbReference type="Proteomes" id="UP000000628">
    <property type="component" value="Chromosome"/>
</dbReference>
<dbReference type="RefSeq" id="WP_015772240.1">
    <property type="nucleotide sequence ID" value="NC_013174.1"/>
</dbReference>
<dbReference type="KEGG" id="jde:Jden_1973"/>
<evidence type="ECO:0000313" key="3">
    <source>
        <dbReference type="Proteomes" id="UP000000628"/>
    </source>
</evidence>
<reference evidence="2 3" key="1">
    <citation type="journal article" date="2009" name="Stand. Genomic Sci.">
        <title>Complete genome sequence of Jonesia denitrificans type strain (Prevot 55134).</title>
        <authorList>
            <person name="Pukall R."/>
            <person name="Gehrich-Schroter G."/>
            <person name="Lapidus A."/>
            <person name="Nolan M."/>
            <person name="Glavina Del Rio T."/>
            <person name="Lucas S."/>
            <person name="Chen F."/>
            <person name="Tice H."/>
            <person name="Pitluck S."/>
            <person name="Cheng J.F."/>
            <person name="Copeland A."/>
            <person name="Saunders E."/>
            <person name="Brettin T."/>
            <person name="Detter J.C."/>
            <person name="Bruce D."/>
            <person name="Goodwin L."/>
            <person name="Pati A."/>
            <person name="Ivanova N."/>
            <person name="Mavromatis K."/>
            <person name="Ovchinnikova G."/>
            <person name="Chen A."/>
            <person name="Palaniappan K."/>
            <person name="Land M."/>
            <person name="Hauser L."/>
            <person name="Chang Y.J."/>
            <person name="Jeffries C.D."/>
            <person name="Chain P."/>
            <person name="Goker M."/>
            <person name="Bristow J."/>
            <person name="Eisen J.A."/>
            <person name="Markowitz V."/>
            <person name="Hugenholtz P."/>
            <person name="Kyrpides N.C."/>
            <person name="Klenk H.P."/>
            <person name="Han C."/>
        </authorList>
    </citation>
    <scope>NUCLEOTIDE SEQUENCE [LARGE SCALE GENOMIC DNA]</scope>
    <source>
        <strain evidence="3">ATCC 14870 / DSM 20603 / BCRC 15368 / CIP 55.134 / JCM 11481 / NBRC 15587 / NCTC 10816 / Prevot 55134</strain>
    </source>
</reference>
<dbReference type="EMBL" id="CP001706">
    <property type="protein sequence ID" value="ACV09612.1"/>
    <property type="molecule type" value="Genomic_DNA"/>
</dbReference>
<keyword evidence="3" id="KW-1185">Reference proteome</keyword>
<accession>C7R0E8</accession>
<sequence length="89" mass="10025">MSDPRNHEQASHTGHTDAHEQLNGAPPAHRKDEGAPKRRHRRVVRQGTEREVISGVSRDERADGWGEHQQRQGRDAEILADVPPHFGTI</sequence>
<feature type="region of interest" description="Disordered" evidence="1">
    <location>
        <begin position="1"/>
        <end position="89"/>
    </location>
</feature>
<evidence type="ECO:0000256" key="1">
    <source>
        <dbReference type="SAM" id="MobiDB-lite"/>
    </source>
</evidence>
<feature type="compositionally biased region" description="Basic and acidic residues" evidence="1">
    <location>
        <begin position="1"/>
        <end position="20"/>
    </location>
</feature>
<name>C7R0E8_JONDD</name>
<evidence type="ECO:0000313" key="2">
    <source>
        <dbReference type="EMBL" id="ACV09612.1"/>
    </source>
</evidence>
<dbReference type="HOGENOM" id="CLU_2450643_0_0_11"/>
<dbReference type="AlphaFoldDB" id="C7R0E8"/>
<dbReference type="OrthoDB" id="5150097at2"/>
<organism evidence="2 3">
    <name type="scientific">Jonesia denitrificans (strain ATCC 14870 / DSM 20603 / BCRC 15368 / CIP 55.134 / JCM 11481 / NBRC 15587 / NCTC 10816 / Prevot 55134)</name>
    <name type="common">Listeria denitrificans</name>
    <dbReference type="NCBI Taxonomy" id="471856"/>
    <lineage>
        <taxon>Bacteria</taxon>
        <taxon>Bacillati</taxon>
        <taxon>Actinomycetota</taxon>
        <taxon>Actinomycetes</taxon>
        <taxon>Micrococcales</taxon>
        <taxon>Jonesiaceae</taxon>
        <taxon>Jonesia</taxon>
    </lineage>
</organism>